<dbReference type="GO" id="GO:0006400">
    <property type="term" value="P:tRNA modification"/>
    <property type="evidence" value="ECO:0007669"/>
    <property type="project" value="InterPro"/>
</dbReference>
<evidence type="ECO:0000313" key="3">
    <source>
        <dbReference type="Proteomes" id="UP000235025"/>
    </source>
</evidence>
<feature type="coiled-coil region" evidence="1">
    <location>
        <begin position="261"/>
        <end position="298"/>
    </location>
</feature>
<organism evidence="2 3">
    <name type="scientific">Fischerella thermalis CCMEE 5268</name>
    <dbReference type="NCBI Taxonomy" id="2019662"/>
    <lineage>
        <taxon>Bacteria</taxon>
        <taxon>Bacillati</taxon>
        <taxon>Cyanobacteriota</taxon>
        <taxon>Cyanophyceae</taxon>
        <taxon>Nostocales</taxon>
        <taxon>Hapalosiphonaceae</taxon>
        <taxon>Fischerella</taxon>
    </lineage>
</organism>
<reference evidence="2 3" key="1">
    <citation type="submission" date="2017-07" db="EMBL/GenBank/DDBJ databases">
        <title>Genomes of Fischerella (Mastigocladus) sp. strains.</title>
        <authorList>
            <person name="Miller S.R."/>
        </authorList>
    </citation>
    <scope>NUCLEOTIDE SEQUENCE [LARGE SCALE GENOMIC DNA]</scope>
    <source>
        <strain evidence="2 3">CCMEE 5268</strain>
    </source>
</reference>
<dbReference type="EMBL" id="NMQA01000108">
    <property type="protein sequence ID" value="PLZ98799.1"/>
    <property type="molecule type" value="Genomic_DNA"/>
</dbReference>
<accession>A0A2N6KHE0</accession>
<evidence type="ECO:0000256" key="1">
    <source>
        <dbReference type="SAM" id="Coils"/>
    </source>
</evidence>
<dbReference type="AlphaFoldDB" id="A0A2N6KHE0"/>
<protein>
    <submittedName>
        <fullName evidence="2">Uncharacterized protein</fullName>
    </submittedName>
</protein>
<evidence type="ECO:0000313" key="2">
    <source>
        <dbReference type="EMBL" id="PLZ98799.1"/>
    </source>
</evidence>
<dbReference type="SUPFAM" id="SSF51713">
    <property type="entry name" value="tRNA-guanine transglycosylase"/>
    <property type="match status" value="1"/>
</dbReference>
<dbReference type="Proteomes" id="UP000235025">
    <property type="component" value="Unassembled WGS sequence"/>
</dbReference>
<dbReference type="Gene3D" id="3.20.20.105">
    <property type="entry name" value="Queuine tRNA-ribosyltransferase-like"/>
    <property type="match status" value="1"/>
</dbReference>
<sequence>MIPFFVADRPMSLRIIKGLPLQDYPNVRFGIMAHANTSSNFQEALRKYPCENLEYCDAARGHCQYQENICNCPFRKRILNQTVKICDSGIFTKEGATLTYKQLFEAYKKMGVEYGIMIDVYKDSKATVKSAKEALEVYKPYKDIFKLIAVAQGTSLDEYVNCYAQLRELGFQYIAIGGLLRRHEKAVRYARVNSEELMFDVLSKLRQKYPDDWLFALGCFNPSRLEKLQDLNVWADYKGWIFQYKKRNQTLNVYINDFISNHLDELEVQELNQKISKLKNTINERQDLVEKHDNLSQELYKGRRRFRESMRLLYQELQIQLPEKVAKFSTLTTRGLLGEQEKNLVNQMLQSLGKQESQESKFILDNIQQNRKLDKQIKALEKVIDTKNQSLAEQIINITSEPVRISKDAILICNQIARLVGCTEHEHRLEQVRSKIAQEVLKPLSKYNF</sequence>
<proteinExistence type="predicted"/>
<name>A0A2N6KHE0_9CYAN</name>
<gene>
    <name evidence="2" type="ORF">CEN50_09815</name>
</gene>
<dbReference type="InterPro" id="IPR036511">
    <property type="entry name" value="TGT-like_sf"/>
</dbReference>
<keyword evidence="1" id="KW-0175">Coiled coil</keyword>
<dbReference type="RefSeq" id="WP_102172485.1">
    <property type="nucleotide sequence ID" value="NZ_NMQA01000108.1"/>
</dbReference>
<comment type="caution">
    <text evidence="2">The sequence shown here is derived from an EMBL/GenBank/DDBJ whole genome shotgun (WGS) entry which is preliminary data.</text>
</comment>